<keyword evidence="3" id="KW-1133">Transmembrane helix</keyword>
<evidence type="ECO:0000259" key="5">
    <source>
        <dbReference type="Pfam" id="PF06803"/>
    </source>
</evidence>
<evidence type="ECO:0000256" key="3">
    <source>
        <dbReference type="ARBA" id="ARBA00022989"/>
    </source>
</evidence>
<name>A0A3A3FS81_9BURK</name>
<reference evidence="7" key="1">
    <citation type="submission" date="2018-09" db="EMBL/GenBank/DDBJ databases">
        <authorList>
            <person name="Zhu H."/>
        </authorList>
    </citation>
    <scope>NUCLEOTIDE SEQUENCE [LARGE SCALE GENOMIC DNA]</scope>
    <source>
        <strain evidence="7">K1R23-30</strain>
    </source>
</reference>
<evidence type="ECO:0000256" key="4">
    <source>
        <dbReference type="ARBA" id="ARBA00023136"/>
    </source>
</evidence>
<dbReference type="OrthoDB" id="9804184at2"/>
<gene>
    <name evidence="6" type="ORF">D3871_01415</name>
</gene>
<keyword evidence="2" id="KW-0812">Transmembrane</keyword>
<evidence type="ECO:0000256" key="2">
    <source>
        <dbReference type="ARBA" id="ARBA00022692"/>
    </source>
</evidence>
<keyword evidence="4" id="KW-0472">Membrane</keyword>
<evidence type="ECO:0000313" key="6">
    <source>
        <dbReference type="EMBL" id="RJF97338.1"/>
    </source>
</evidence>
<accession>A0A3A3FS81</accession>
<proteinExistence type="predicted"/>
<dbReference type="AlphaFoldDB" id="A0A3A3FS81"/>
<dbReference type="InterPro" id="IPR010652">
    <property type="entry name" value="DUF1232"/>
</dbReference>
<dbReference type="RefSeq" id="WP_119767289.1">
    <property type="nucleotide sequence ID" value="NZ_QYUO01000001.1"/>
</dbReference>
<dbReference type="Proteomes" id="UP000265955">
    <property type="component" value="Unassembled WGS sequence"/>
</dbReference>
<evidence type="ECO:0000313" key="7">
    <source>
        <dbReference type="Proteomes" id="UP000265955"/>
    </source>
</evidence>
<protein>
    <submittedName>
        <fullName evidence="6">DUF1232 domain-containing protein</fullName>
    </submittedName>
</protein>
<keyword evidence="7" id="KW-1185">Reference proteome</keyword>
<dbReference type="GO" id="GO:0012505">
    <property type="term" value="C:endomembrane system"/>
    <property type="evidence" value="ECO:0007669"/>
    <property type="project" value="UniProtKB-SubCell"/>
</dbReference>
<organism evidence="6 7">
    <name type="scientific">Noviherbaspirillum saxi</name>
    <dbReference type="NCBI Taxonomy" id="2320863"/>
    <lineage>
        <taxon>Bacteria</taxon>
        <taxon>Pseudomonadati</taxon>
        <taxon>Pseudomonadota</taxon>
        <taxon>Betaproteobacteria</taxon>
        <taxon>Burkholderiales</taxon>
        <taxon>Oxalobacteraceae</taxon>
        <taxon>Noviherbaspirillum</taxon>
    </lineage>
</organism>
<dbReference type="EMBL" id="QYUO01000001">
    <property type="protein sequence ID" value="RJF97338.1"/>
    <property type="molecule type" value="Genomic_DNA"/>
</dbReference>
<dbReference type="Pfam" id="PF06803">
    <property type="entry name" value="DUF1232"/>
    <property type="match status" value="1"/>
</dbReference>
<comment type="caution">
    <text evidence="6">The sequence shown here is derived from an EMBL/GenBank/DDBJ whole genome shotgun (WGS) entry which is preliminary data.</text>
</comment>
<evidence type="ECO:0000256" key="1">
    <source>
        <dbReference type="ARBA" id="ARBA00004127"/>
    </source>
</evidence>
<comment type="subcellular location">
    <subcellularLocation>
        <location evidence="1">Endomembrane system</location>
        <topology evidence="1">Multi-pass membrane protein</topology>
    </subcellularLocation>
</comment>
<feature type="domain" description="DUF1232" evidence="5">
    <location>
        <begin position="33"/>
        <end position="68"/>
    </location>
</feature>
<sequence>MLLRLGRLFRTVGREIIVLWYACRDPATPIALKLAALMLGLYVFSPVDVVPDWLAFLGWADDVTLLALGIPALLRFVPGHALQHANVSADILLSRVRPIRSSRAGKNRH</sequence>